<name>A0A1J7CNE5_FLAJO</name>
<evidence type="ECO:0000313" key="2">
    <source>
        <dbReference type="Proteomes" id="UP000182826"/>
    </source>
</evidence>
<evidence type="ECO:0008006" key="3">
    <source>
        <dbReference type="Google" id="ProtNLM"/>
    </source>
</evidence>
<reference evidence="1 2" key="1">
    <citation type="submission" date="2016-10" db="EMBL/GenBank/DDBJ databases">
        <title>Draft Genome Sequence of Rhizobacteria Flavobacterium johnsoniae CI04.</title>
        <authorList>
            <person name="Bravo J.I."/>
            <person name="Lozano G.L."/>
            <person name="Handelsman J."/>
        </authorList>
    </citation>
    <scope>NUCLEOTIDE SEQUENCE [LARGE SCALE GENOMIC DNA]</scope>
    <source>
        <strain evidence="1 2">CI04</strain>
    </source>
</reference>
<dbReference type="EMBL" id="MLFK01000008">
    <property type="protein sequence ID" value="OIV41178.1"/>
    <property type="molecule type" value="Genomic_DNA"/>
</dbReference>
<dbReference type="RefSeq" id="WP_071637574.1">
    <property type="nucleotide sequence ID" value="NZ_MLFK01000008.1"/>
</dbReference>
<comment type="caution">
    <text evidence="1">The sequence shown here is derived from an EMBL/GenBank/DDBJ whole genome shotgun (WGS) entry which is preliminary data.</text>
</comment>
<gene>
    <name evidence="1" type="ORF">BKM63_15585</name>
</gene>
<evidence type="ECO:0000313" key="1">
    <source>
        <dbReference type="EMBL" id="OIV41178.1"/>
    </source>
</evidence>
<dbReference type="AlphaFoldDB" id="A0A1J7CNE5"/>
<dbReference type="OrthoDB" id="1445232at2"/>
<dbReference type="Proteomes" id="UP000182826">
    <property type="component" value="Unassembled WGS sequence"/>
</dbReference>
<protein>
    <recommendedName>
        <fullName evidence="3">DUF2946 domain-containing protein</fullName>
    </recommendedName>
</protein>
<proteinExistence type="predicted"/>
<organism evidence="1 2">
    <name type="scientific">Flavobacterium johnsoniae</name>
    <name type="common">Cytophaga johnsonae</name>
    <dbReference type="NCBI Taxonomy" id="986"/>
    <lineage>
        <taxon>Bacteria</taxon>
        <taxon>Pseudomonadati</taxon>
        <taxon>Bacteroidota</taxon>
        <taxon>Flavobacteriia</taxon>
        <taxon>Flavobacteriales</taxon>
        <taxon>Flavobacteriaceae</taxon>
        <taxon>Flavobacterium</taxon>
    </lineage>
</organism>
<accession>A0A1J7CNE5</accession>
<keyword evidence="2" id="KW-1185">Reference proteome</keyword>
<sequence>MKKKIAVVNFLMSFAVLFAMLFQTVHSYEHILRQASEKRCDHKYIPGQKEITHSHSVDANCHICHFAFSTFIANSFQAFSFHKTVVETSYTFLYFEGISTFFKGSLFALRAPPAIL</sequence>